<evidence type="ECO:0000256" key="1">
    <source>
        <dbReference type="ARBA" id="ARBA00003747"/>
    </source>
</evidence>
<dbReference type="PANTHER" id="PTHR44329">
    <property type="entry name" value="SERINE/THREONINE-PROTEIN KINASE TNNI3K-RELATED"/>
    <property type="match status" value="1"/>
</dbReference>
<comment type="caution">
    <text evidence="11">The sequence shown here is derived from an EMBL/GenBank/DDBJ whole genome shotgun (WGS) entry which is preliminary data.</text>
</comment>
<dbReference type="PROSITE" id="PS00109">
    <property type="entry name" value="PROTEIN_KINASE_TYR"/>
    <property type="match status" value="1"/>
</dbReference>
<evidence type="ECO:0000256" key="4">
    <source>
        <dbReference type="ARBA" id="ARBA00013948"/>
    </source>
</evidence>
<keyword evidence="12" id="KW-1185">Reference proteome</keyword>
<dbReference type="InterPro" id="IPR008266">
    <property type="entry name" value="Tyr_kinase_AS"/>
</dbReference>
<proteinExistence type="predicted"/>
<organism evidence="11 12">
    <name type="scientific">Fusarium floridanum</name>
    <dbReference type="NCBI Taxonomy" id="1325733"/>
    <lineage>
        <taxon>Eukaryota</taxon>
        <taxon>Fungi</taxon>
        <taxon>Dikarya</taxon>
        <taxon>Ascomycota</taxon>
        <taxon>Pezizomycotina</taxon>
        <taxon>Sordariomycetes</taxon>
        <taxon>Hypocreomycetidae</taxon>
        <taxon>Hypocreales</taxon>
        <taxon>Nectriaceae</taxon>
        <taxon>Fusarium</taxon>
        <taxon>Fusarium solani species complex</taxon>
    </lineage>
</organism>
<dbReference type="InterPro" id="IPR011009">
    <property type="entry name" value="Kinase-like_dom_sf"/>
</dbReference>
<sequence>MTQVPHMPPGPSSLSPIPIDDGFLGSTAIFFRVKPGVVLKSPVCRQEDLVIRLRPSVASEFSNEKEILARLGDHPRITKYLGWQDEFPTGLLFVEASHGSLQSFLDDPDRDISLSVRKKMCRQATEAIAYIHSRGVIHSDLRPDNFLVHTTDYDLMLCDFGGSTCEEIGIQGRNLPDDGFFDPNSGWTTTVATDIFSLASVLYTIVSGHWPYREPPCGFFTSREEMDEYGSRVNSFFGRGIFPDTKGLYVGEIILRCWNKKYTSANEILRELDASESSASNSETS</sequence>
<dbReference type="Proteomes" id="UP000287972">
    <property type="component" value="Unassembled WGS sequence"/>
</dbReference>
<accession>A0A428SAW4</accession>
<dbReference type="Pfam" id="PF00069">
    <property type="entry name" value="Pkinase"/>
    <property type="match status" value="1"/>
</dbReference>
<feature type="domain" description="Protein kinase" evidence="10">
    <location>
        <begin position="1"/>
        <end position="285"/>
    </location>
</feature>
<dbReference type="GO" id="GO:0005524">
    <property type="term" value="F:ATP binding"/>
    <property type="evidence" value="ECO:0007669"/>
    <property type="project" value="InterPro"/>
</dbReference>
<evidence type="ECO:0000256" key="7">
    <source>
        <dbReference type="ARBA" id="ARBA00033194"/>
    </source>
</evidence>
<comment type="subunit">
    <text evidence="2">Component of the EKC/KEOPS complex composed of at least BUD32, CGI121, GON7, KAE1 and PCC1; the whole complex dimerizes.</text>
</comment>
<evidence type="ECO:0000259" key="10">
    <source>
        <dbReference type="PROSITE" id="PS50011"/>
    </source>
</evidence>
<evidence type="ECO:0000256" key="6">
    <source>
        <dbReference type="ARBA" id="ARBA00030980"/>
    </source>
</evidence>
<comment type="function">
    <text evidence="1">Component of the EKC/KEOPS complex that is required for the formation of a threonylcarbamoyl group on adenosine at position 37 (t(6)A37) in tRNAs that read codons beginning with adenine. The complex is probably involved in the transfer of the threonylcarbamoyl moiety of threonylcarbamoyl-AMP (TC-AMP) to the N6 group of A37. BUD32 has ATPase activity in the context of the EKC/KEOPS complex and likely plays a supporting role to the catalytic subunit KAE1. The EKC/KEOPS complex also promotes both telomere uncapping and telomere elongation. The complex is required for efficient recruitment of transcriptional coactivators.</text>
</comment>
<evidence type="ECO:0000256" key="5">
    <source>
        <dbReference type="ARBA" id="ARBA00019973"/>
    </source>
</evidence>
<dbReference type="InterPro" id="IPR000719">
    <property type="entry name" value="Prot_kinase_dom"/>
</dbReference>
<dbReference type="Gene3D" id="1.10.510.10">
    <property type="entry name" value="Transferase(Phosphotransferase) domain 1"/>
    <property type="match status" value="1"/>
</dbReference>
<evidence type="ECO:0000256" key="9">
    <source>
        <dbReference type="ARBA" id="ARBA00048679"/>
    </source>
</evidence>
<dbReference type="PROSITE" id="PS50011">
    <property type="entry name" value="PROTEIN_KINASE_DOM"/>
    <property type="match status" value="1"/>
</dbReference>
<dbReference type="EC" id="2.7.11.1" evidence="3"/>
<gene>
    <name evidence="11" type="ORF">CEP51_002514</name>
</gene>
<dbReference type="CDD" id="cd00180">
    <property type="entry name" value="PKc"/>
    <property type="match status" value="1"/>
</dbReference>
<dbReference type="EMBL" id="NKCL01000037">
    <property type="protein sequence ID" value="RSL86916.1"/>
    <property type="molecule type" value="Genomic_DNA"/>
</dbReference>
<comment type="catalytic activity">
    <reaction evidence="9">
        <text>L-seryl-[protein] + ATP = O-phospho-L-seryl-[protein] + ADP + H(+)</text>
        <dbReference type="Rhea" id="RHEA:17989"/>
        <dbReference type="Rhea" id="RHEA-COMP:9863"/>
        <dbReference type="Rhea" id="RHEA-COMP:11604"/>
        <dbReference type="ChEBI" id="CHEBI:15378"/>
        <dbReference type="ChEBI" id="CHEBI:29999"/>
        <dbReference type="ChEBI" id="CHEBI:30616"/>
        <dbReference type="ChEBI" id="CHEBI:83421"/>
        <dbReference type="ChEBI" id="CHEBI:456216"/>
        <dbReference type="EC" id="2.7.11.1"/>
    </reaction>
</comment>
<dbReference type="AlphaFoldDB" id="A0A428SAW4"/>
<name>A0A428SAW4_9HYPO</name>
<dbReference type="GO" id="GO:0004674">
    <property type="term" value="F:protein serine/threonine kinase activity"/>
    <property type="evidence" value="ECO:0007669"/>
    <property type="project" value="UniProtKB-EC"/>
</dbReference>
<dbReference type="InterPro" id="IPR051681">
    <property type="entry name" value="Ser/Thr_Kinases-Pseudokinases"/>
</dbReference>
<evidence type="ECO:0000313" key="11">
    <source>
        <dbReference type="EMBL" id="RSL86916.1"/>
    </source>
</evidence>
<comment type="catalytic activity">
    <reaction evidence="8">
        <text>L-threonyl-[protein] + ATP = O-phospho-L-threonyl-[protein] + ADP + H(+)</text>
        <dbReference type="Rhea" id="RHEA:46608"/>
        <dbReference type="Rhea" id="RHEA-COMP:11060"/>
        <dbReference type="Rhea" id="RHEA-COMP:11605"/>
        <dbReference type="ChEBI" id="CHEBI:15378"/>
        <dbReference type="ChEBI" id="CHEBI:30013"/>
        <dbReference type="ChEBI" id="CHEBI:30616"/>
        <dbReference type="ChEBI" id="CHEBI:61977"/>
        <dbReference type="ChEBI" id="CHEBI:456216"/>
        <dbReference type="EC" id="2.7.11.1"/>
    </reaction>
</comment>
<evidence type="ECO:0000256" key="8">
    <source>
        <dbReference type="ARBA" id="ARBA00047899"/>
    </source>
</evidence>
<evidence type="ECO:0000256" key="3">
    <source>
        <dbReference type="ARBA" id="ARBA00012513"/>
    </source>
</evidence>
<protein>
    <recommendedName>
        <fullName evidence="5">EKC/KEOPS complex subunit BUD32</fullName>
        <ecNumber evidence="3">2.7.11.1</ecNumber>
    </recommendedName>
    <alternativeName>
        <fullName evidence="6 7">Atypical Serine/threonine protein kinase BUD32</fullName>
    </alternativeName>
    <alternativeName>
        <fullName evidence="4">EKC/KEOPS complex subunit bud32</fullName>
    </alternativeName>
</protein>
<dbReference type="SUPFAM" id="SSF56112">
    <property type="entry name" value="Protein kinase-like (PK-like)"/>
    <property type="match status" value="1"/>
</dbReference>
<evidence type="ECO:0000313" key="12">
    <source>
        <dbReference type="Proteomes" id="UP000287972"/>
    </source>
</evidence>
<reference evidence="11 12" key="1">
    <citation type="submission" date="2017-06" db="EMBL/GenBank/DDBJ databases">
        <title>Comparative genomic analysis of Ambrosia Fusariam Clade fungi.</title>
        <authorList>
            <person name="Stajich J.E."/>
            <person name="Carrillo J."/>
            <person name="Kijimoto T."/>
            <person name="Eskalen A."/>
            <person name="O'Donnell K."/>
            <person name="Kasson M."/>
        </authorList>
    </citation>
    <scope>NUCLEOTIDE SEQUENCE [LARGE SCALE GENOMIC DNA]</scope>
    <source>
        <strain evidence="11 12">NRRL62606</strain>
    </source>
</reference>
<evidence type="ECO:0000256" key="2">
    <source>
        <dbReference type="ARBA" id="ARBA00011534"/>
    </source>
</evidence>